<protein>
    <submittedName>
        <fullName evidence="1">Uncharacterized protein</fullName>
    </submittedName>
</protein>
<dbReference type="AlphaFoldDB" id="A0A843WS23"/>
<proteinExistence type="predicted"/>
<gene>
    <name evidence="1" type="ORF">Taro_040102</name>
</gene>
<accession>A0A843WS23</accession>
<reference evidence="1" key="1">
    <citation type="submission" date="2017-07" db="EMBL/GenBank/DDBJ databases">
        <title>Taro Niue Genome Assembly and Annotation.</title>
        <authorList>
            <person name="Atibalentja N."/>
            <person name="Keating K."/>
            <person name="Fields C.J."/>
        </authorList>
    </citation>
    <scope>NUCLEOTIDE SEQUENCE</scope>
    <source>
        <strain evidence="1">Niue_2</strain>
        <tissue evidence="1">Leaf</tissue>
    </source>
</reference>
<sequence length="79" mass="9072">MGERRVLILSRMQVYGYELVRGQGTAYYHAVDYPHTLRLGGICSCSLDSWLYNFYTRASFLTGLGSRTWTSGPLQRCDR</sequence>
<keyword evidence="2" id="KW-1185">Reference proteome</keyword>
<comment type="caution">
    <text evidence="1">The sequence shown here is derived from an EMBL/GenBank/DDBJ whole genome shotgun (WGS) entry which is preliminary data.</text>
</comment>
<dbReference type="EMBL" id="NMUH01003836">
    <property type="protein sequence ID" value="MQM07265.1"/>
    <property type="molecule type" value="Genomic_DNA"/>
</dbReference>
<dbReference type="Proteomes" id="UP000652761">
    <property type="component" value="Unassembled WGS sequence"/>
</dbReference>
<evidence type="ECO:0000313" key="2">
    <source>
        <dbReference type="Proteomes" id="UP000652761"/>
    </source>
</evidence>
<organism evidence="1 2">
    <name type="scientific">Colocasia esculenta</name>
    <name type="common">Wild taro</name>
    <name type="synonym">Arum esculentum</name>
    <dbReference type="NCBI Taxonomy" id="4460"/>
    <lineage>
        <taxon>Eukaryota</taxon>
        <taxon>Viridiplantae</taxon>
        <taxon>Streptophyta</taxon>
        <taxon>Embryophyta</taxon>
        <taxon>Tracheophyta</taxon>
        <taxon>Spermatophyta</taxon>
        <taxon>Magnoliopsida</taxon>
        <taxon>Liliopsida</taxon>
        <taxon>Araceae</taxon>
        <taxon>Aroideae</taxon>
        <taxon>Colocasieae</taxon>
        <taxon>Colocasia</taxon>
    </lineage>
</organism>
<name>A0A843WS23_COLES</name>
<evidence type="ECO:0000313" key="1">
    <source>
        <dbReference type="EMBL" id="MQM07265.1"/>
    </source>
</evidence>